<keyword evidence="11" id="KW-0106">Calcium</keyword>
<evidence type="ECO:0000256" key="3">
    <source>
        <dbReference type="ARBA" id="ARBA00001941"/>
    </source>
</evidence>
<dbReference type="PANTHER" id="PTHR43522">
    <property type="entry name" value="TRANSKETOLASE"/>
    <property type="match status" value="1"/>
</dbReference>
<dbReference type="AlphaFoldDB" id="A0A381WYE1"/>
<dbReference type="EMBL" id="UINC01013268">
    <property type="protein sequence ID" value="SVA57450.1"/>
    <property type="molecule type" value="Genomic_DNA"/>
</dbReference>
<dbReference type="GO" id="GO:0046872">
    <property type="term" value="F:metal ion binding"/>
    <property type="evidence" value="ECO:0007669"/>
    <property type="project" value="UniProtKB-KW"/>
</dbReference>
<keyword evidence="13" id="KW-0786">Thiamine pyrophosphate</keyword>
<reference evidence="16" key="1">
    <citation type="submission" date="2018-05" db="EMBL/GenBank/DDBJ databases">
        <authorList>
            <person name="Lanie J.A."/>
            <person name="Ng W.-L."/>
            <person name="Kazmierczak K.M."/>
            <person name="Andrzejewski T.M."/>
            <person name="Davidsen T.M."/>
            <person name="Wayne K.J."/>
            <person name="Tettelin H."/>
            <person name="Glass J.I."/>
            <person name="Rusch D."/>
            <person name="Podicherti R."/>
            <person name="Tsui H.-C.T."/>
            <person name="Winkler M.E."/>
        </authorList>
    </citation>
    <scope>NUCLEOTIDE SEQUENCE</scope>
</reference>
<feature type="domain" description="Transketolase-like pyrimidine-binding" evidence="15">
    <location>
        <begin position="336"/>
        <end position="509"/>
    </location>
</feature>
<evidence type="ECO:0000256" key="14">
    <source>
        <dbReference type="ARBA" id="ARBA00049473"/>
    </source>
</evidence>
<dbReference type="Pfam" id="PF00456">
    <property type="entry name" value="Transketolase_N"/>
    <property type="match status" value="1"/>
</dbReference>
<dbReference type="Pfam" id="PF02779">
    <property type="entry name" value="Transket_pyr"/>
    <property type="match status" value="1"/>
</dbReference>
<dbReference type="InterPro" id="IPR055152">
    <property type="entry name" value="Transketolase-like_C_2"/>
</dbReference>
<protein>
    <recommendedName>
        <fullName evidence="8">transketolase</fullName>
        <ecNumber evidence="8">2.2.1.1</ecNumber>
    </recommendedName>
</protein>
<dbReference type="Gene3D" id="3.40.50.970">
    <property type="match status" value="2"/>
</dbReference>
<evidence type="ECO:0000256" key="11">
    <source>
        <dbReference type="ARBA" id="ARBA00022837"/>
    </source>
</evidence>
<evidence type="ECO:0000256" key="12">
    <source>
        <dbReference type="ARBA" id="ARBA00022842"/>
    </source>
</evidence>
<dbReference type="SMART" id="SM00861">
    <property type="entry name" value="Transket_pyr"/>
    <property type="match status" value="1"/>
</dbReference>
<comment type="subunit">
    <text evidence="7">Homodimer.</text>
</comment>
<dbReference type="CDD" id="cd02012">
    <property type="entry name" value="TPP_TK"/>
    <property type="match status" value="1"/>
</dbReference>
<comment type="cofactor">
    <cofactor evidence="3">
        <name>Co(2+)</name>
        <dbReference type="ChEBI" id="CHEBI:48828"/>
    </cofactor>
</comment>
<dbReference type="GO" id="GO:0005829">
    <property type="term" value="C:cytosol"/>
    <property type="evidence" value="ECO:0007669"/>
    <property type="project" value="TreeGrafter"/>
</dbReference>
<comment type="cofactor">
    <cofactor evidence="1">
        <name>Ca(2+)</name>
        <dbReference type="ChEBI" id="CHEBI:29108"/>
    </cofactor>
</comment>
<evidence type="ECO:0000256" key="10">
    <source>
        <dbReference type="ARBA" id="ARBA00022723"/>
    </source>
</evidence>
<keyword evidence="10" id="KW-0479">Metal-binding</keyword>
<dbReference type="FunFam" id="3.40.50.970:FF:000045">
    <property type="entry name" value="Transketolase"/>
    <property type="match status" value="1"/>
</dbReference>
<evidence type="ECO:0000256" key="7">
    <source>
        <dbReference type="ARBA" id="ARBA00011738"/>
    </source>
</evidence>
<evidence type="ECO:0000256" key="6">
    <source>
        <dbReference type="ARBA" id="ARBA00007131"/>
    </source>
</evidence>
<dbReference type="SUPFAM" id="SSF52922">
    <property type="entry name" value="TK C-terminal domain-like"/>
    <property type="match status" value="1"/>
</dbReference>
<comment type="cofactor">
    <cofactor evidence="5">
        <name>thiamine diphosphate</name>
        <dbReference type="ChEBI" id="CHEBI:58937"/>
    </cofactor>
</comment>
<dbReference type="EC" id="2.2.1.1" evidence="8"/>
<dbReference type="GO" id="GO:0004802">
    <property type="term" value="F:transketolase activity"/>
    <property type="evidence" value="ECO:0007669"/>
    <property type="project" value="UniProtKB-EC"/>
</dbReference>
<keyword evidence="9" id="KW-0808">Transferase</keyword>
<dbReference type="Pfam" id="PF22613">
    <property type="entry name" value="Transketolase_C_1"/>
    <property type="match status" value="1"/>
</dbReference>
<evidence type="ECO:0000313" key="16">
    <source>
        <dbReference type="EMBL" id="SVA57450.1"/>
    </source>
</evidence>
<evidence type="ECO:0000256" key="4">
    <source>
        <dbReference type="ARBA" id="ARBA00001946"/>
    </source>
</evidence>
<evidence type="ECO:0000256" key="9">
    <source>
        <dbReference type="ARBA" id="ARBA00022679"/>
    </source>
</evidence>
<proteinExistence type="inferred from homology"/>
<dbReference type="GO" id="GO:0006098">
    <property type="term" value="P:pentose-phosphate shunt"/>
    <property type="evidence" value="ECO:0007669"/>
    <property type="project" value="TreeGrafter"/>
</dbReference>
<sequence>MKGIILDGVRKANSGHSGGPLSSIDFAYILFSEYLNFDPGDPDWFGRDRFVLSAGHESMLLYTLLSMIGWLSMDDLKQFRQFNSNTPGHPEVHIPGVEATTGPLGQGVGMGVGMAVGEILYKNICAEKTGIDTSFLSNNTYILCSDGDLQEPVALGAASLAGHWQLRDITMFYDANDAQISGRTDRADSTDYEMIFDGFGWHVQQIDGHNHDEIRDAIQKSDVIEKPSLIIGKTQIAKETATMEGDYETHGMPLPYEEIDTTKEKLGLPQKTFYLPKEVRSNFHRRFTKLAEMRTSWDELLNSAMGKSAFNQFWNMTVKNKLPKLTYPKFEQGTSIATRKAFGCTLDKFATQLPHLVGGSADLEPSNYTSNFALTYGDFSKLNPSGRNIAFGVREFPMGTICNGLAHHGGLIPFGGTFLVFCDYSRPAIRLSAIQNLHVIYEFTHDSFYVGEDGPTHQPVEHIMSLRVIPDLNVYRPADAKETAASMECILQDTSTPSAILLSRQGLPVLDCDISQIKEGVRKGGYIVKDCEDEPEIIIIATGSEVSLGIEVSSRLNDLNCRVVSVPCWEKFFLMPKDERSNIIPYDKGIRISIEAGATLGWERLTGENGLNIGIDHFGASAPHKDLAEEFGFVPEKIESQIRDHMSHLKVVTE</sequence>
<comment type="catalytic activity">
    <reaction evidence="14">
        <text>D-sedoheptulose 7-phosphate + D-glyceraldehyde 3-phosphate = aldehydo-D-ribose 5-phosphate + D-xylulose 5-phosphate</text>
        <dbReference type="Rhea" id="RHEA:10508"/>
        <dbReference type="ChEBI" id="CHEBI:57483"/>
        <dbReference type="ChEBI" id="CHEBI:57737"/>
        <dbReference type="ChEBI" id="CHEBI:58273"/>
        <dbReference type="ChEBI" id="CHEBI:59776"/>
        <dbReference type="EC" id="2.2.1.1"/>
    </reaction>
</comment>
<name>A0A381WYE1_9ZZZZ</name>
<dbReference type="SUPFAM" id="SSF52518">
    <property type="entry name" value="Thiamin diphosphate-binding fold (THDP-binding)"/>
    <property type="match status" value="2"/>
</dbReference>
<dbReference type="InterPro" id="IPR005475">
    <property type="entry name" value="Transketolase-like_Pyr-bd"/>
</dbReference>
<dbReference type="InterPro" id="IPR005474">
    <property type="entry name" value="Transketolase_N"/>
</dbReference>
<evidence type="ECO:0000259" key="15">
    <source>
        <dbReference type="SMART" id="SM00861"/>
    </source>
</evidence>
<dbReference type="InterPro" id="IPR033247">
    <property type="entry name" value="Transketolase_fam"/>
</dbReference>
<accession>A0A381WYE1</accession>
<evidence type="ECO:0000256" key="13">
    <source>
        <dbReference type="ARBA" id="ARBA00023052"/>
    </source>
</evidence>
<dbReference type="PANTHER" id="PTHR43522:SF2">
    <property type="entry name" value="TRANSKETOLASE 1-RELATED"/>
    <property type="match status" value="1"/>
</dbReference>
<comment type="cofactor">
    <cofactor evidence="4">
        <name>Mg(2+)</name>
        <dbReference type="ChEBI" id="CHEBI:18420"/>
    </cofactor>
</comment>
<dbReference type="InterPro" id="IPR009014">
    <property type="entry name" value="Transketo_C/PFOR_II"/>
</dbReference>
<dbReference type="CDD" id="cd07033">
    <property type="entry name" value="TPP_PYR_DXS_TK_like"/>
    <property type="match status" value="1"/>
</dbReference>
<gene>
    <name evidence="16" type="ORF">METZ01_LOCUS110304</name>
</gene>
<dbReference type="InterPro" id="IPR029061">
    <property type="entry name" value="THDP-binding"/>
</dbReference>
<comment type="cofactor">
    <cofactor evidence="2">
        <name>Mn(2+)</name>
        <dbReference type="ChEBI" id="CHEBI:29035"/>
    </cofactor>
</comment>
<evidence type="ECO:0000256" key="5">
    <source>
        <dbReference type="ARBA" id="ARBA00001964"/>
    </source>
</evidence>
<evidence type="ECO:0000256" key="2">
    <source>
        <dbReference type="ARBA" id="ARBA00001936"/>
    </source>
</evidence>
<evidence type="ECO:0000256" key="1">
    <source>
        <dbReference type="ARBA" id="ARBA00001913"/>
    </source>
</evidence>
<dbReference type="Gene3D" id="3.40.50.920">
    <property type="match status" value="1"/>
</dbReference>
<keyword evidence="12" id="KW-0460">Magnesium</keyword>
<comment type="similarity">
    <text evidence="6">Belongs to the transketolase family.</text>
</comment>
<organism evidence="16">
    <name type="scientific">marine metagenome</name>
    <dbReference type="NCBI Taxonomy" id="408172"/>
    <lineage>
        <taxon>unclassified sequences</taxon>
        <taxon>metagenomes</taxon>
        <taxon>ecological metagenomes</taxon>
    </lineage>
</organism>
<evidence type="ECO:0000256" key="8">
    <source>
        <dbReference type="ARBA" id="ARBA00013152"/>
    </source>
</evidence>